<protein>
    <submittedName>
        <fullName evidence="1">Class I SAM-dependent methyltransferase</fullName>
    </submittedName>
</protein>
<accession>A0ABN0X196</accession>
<keyword evidence="2" id="KW-1185">Reference proteome</keyword>
<dbReference type="EMBL" id="BAAACW010000017">
    <property type="protein sequence ID" value="GAA0352430.1"/>
    <property type="molecule type" value="Genomic_DNA"/>
</dbReference>
<reference evidence="1 2" key="1">
    <citation type="journal article" date="2019" name="Int. J. Syst. Evol. Microbiol.">
        <title>The Global Catalogue of Microorganisms (GCM) 10K type strain sequencing project: providing services to taxonomists for standard genome sequencing and annotation.</title>
        <authorList>
            <consortium name="The Broad Institute Genomics Platform"/>
            <consortium name="The Broad Institute Genome Sequencing Center for Infectious Disease"/>
            <person name="Wu L."/>
            <person name="Ma J."/>
        </authorList>
    </citation>
    <scope>NUCLEOTIDE SEQUENCE [LARGE SCALE GENOMIC DNA]</scope>
    <source>
        <strain evidence="1 2">JCM 12662</strain>
    </source>
</reference>
<organism evidence="1 2">
    <name type="scientific">Alkalibacterium iburiense</name>
    <dbReference type="NCBI Taxonomy" id="290589"/>
    <lineage>
        <taxon>Bacteria</taxon>
        <taxon>Bacillati</taxon>
        <taxon>Bacillota</taxon>
        <taxon>Bacilli</taxon>
        <taxon>Lactobacillales</taxon>
        <taxon>Carnobacteriaceae</taxon>
        <taxon>Alkalibacterium</taxon>
    </lineage>
</organism>
<dbReference type="InterPro" id="IPR029063">
    <property type="entry name" value="SAM-dependent_MTases_sf"/>
</dbReference>
<sequence>MLHNSLEFTHELIKKRVKTGDTVIDATVGNGGDTLLLAQLVGADGKVIGFDIQEEAINRTTEKLKNHNLLDRVALYQKGHEQLLSVYPERDSVSAIVFNLGYLPKGDKRIITSPDTTIKAIEDGLTVLKENGILLIMIYYGHEGGLLEKEAVLNYVTSLPQTNYQVLKYEFINQKNNPPFLLAVEKR</sequence>
<dbReference type="GO" id="GO:0032259">
    <property type="term" value="P:methylation"/>
    <property type="evidence" value="ECO:0007669"/>
    <property type="project" value="UniProtKB-KW"/>
</dbReference>
<dbReference type="RefSeq" id="WP_343753041.1">
    <property type="nucleotide sequence ID" value="NZ_BAAACW010000017.1"/>
</dbReference>
<gene>
    <name evidence="1" type="ORF">GCM10008932_01740</name>
</gene>
<dbReference type="PANTHER" id="PTHR35276">
    <property type="entry name" value="S-ADENOSYL-L-METHIONINE-DEPENDENT METHYLTRANSFERASES SUPERFAMILY PROTEIN"/>
    <property type="match status" value="1"/>
</dbReference>
<dbReference type="GO" id="GO:0008168">
    <property type="term" value="F:methyltransferase activity"/>
    <property type="evidence" value="ECO:0007669"/>
    <property type="project" value="UniProtKB-KW"/>
</dbReference>
<dbReference type="CDD" id="cd02440">
    <property type="entry name" value="AdoMet_MTases"/>
    <property type="match status" value="1"/>
</dbReference>
<dbReference type="Pfam" id="PF06962">
    <property type="entry name" value="rRNA_methylase"/>
    <property type="match status" value="1"/>
</dbReference>
<keyword evidence="1" id="KW-0808">Transferase</keyword>
<dbReference type="Gene3D" id="3.40.50.150">
    <property type="entry name" value="Vaccinia Virus protein VP39"/>
    <property type="match status" value="1"/>
</dbReference>
<proteinExistence type="predicted"/>
<dbReference type="Proteomes" id="UP001501166">
    <property type="component" value="Unassembled WGS sequence"/>
</dbReference>
<name>A0ABN0X196_9LACT</name>
<keyword evidence="1" id="KW-0489">Methyltransferase</keyword>
<evidence type="ECO:0000313" key="2">
    <source>
        <dbReference type="Proteomes" id="UP001501166"/>
    </source>
</evidence>
<dbReference type="SUPFAM" id="SSF53335">
    <property type="entry name" value="S-adenosyl-L-methionine-dependent methyltransferases"/>
    <property type="match status" value="1"/>
</dbReference>
<dbReference type="InterPro" id="IPR010719">
    <property type="entry name" value="MnmM_MeTrfase"/>
</dbReference>
<evidence type="ECO:0000313" key="1">
    <source>
        <dbReference type="EMBL" id="GAA0352430.1"/>
    </source>
</evidence>
<dbReference type="PANTHER" id="PTHR35276:SF1">
    <property type="entry name" value="TRNA (MNM(5)S(2)U34)-METHYLTRANSFERASE, CHLOROPLASTIC"/>
    <property type="match status" value="1"/>
</dbReference>
<comment type="caution">
    <text evidence="1">The sequence shown here is derived from an EMBL/GenBank/DDBJ whole genome shotgun (WGS) entry which is preliminary data.</text>
</comment>